<feature type="domain" description="Carrier" evidence="4">
    <location>
        <begin position="2657"/>
        <end position="2733"/>
    </location>
</feature>
<feature type="domain" description="Carrier" evidence="4">
    <location>
        <begin position="3237"/>
        <end position="3321"/>
    </location>
</feature>
<proteinExistence type="predicted"/>
<dbReference type="GO" id="GO:0016874">
    <property type="term" value="F:ligase activity"/>
    <property type="evidence" value="ECO:0007669"/>
    <property type="project" value="UniProtKB-KW"/>
</dbReference>
<keyword evidence="6" id="KW-1185">Reference proteome</keyword>
<dbReference type="InterPro" id="IPR006162">
    <property type="entry name" value="Ppantetheine_attach_site"/>
</dbReference>
<dbReference type="InterPro" id="IPR045851">
    <property type="entry name" value="AMP-bd_C_sf"/>
</dbReference>
<name>A0A1S8A801_ROSNE</name>
<feature type="domain" description="Carrier" evidence="4">
    <location>
        <begin position="1539"/>
        <end position="1613"/>
    </location>
</feature>
<dbReference type="InterPro" id="IPR036736">
    <property type="entry name" value="ACP-like_sf"/>
</dbReference>
<dbReference type="FunFam" id="3.30.300.30:FF:000015">
    <property type="entry name" value="Nonribosomal peptide synthase SidD"/>
    <property type="match status" value="2"/>
</dbReference>
<dbReference type="CDD" id="cd19545">
    <property type="entry name" value="FUM14_C_NRPS-like"/>
    <property type="match status" value="1"/>
</dbReference>
<dbReference type="Gene3D" id="3.30.559.10">
    <property type="entry name" value="Chloramphenicol acetyltransferase-like domain"/>
    <property type="match status" value="4"/>
</dbReference>
<dbReference type="FunFam" id="3.30.559.30:FF:000002">
    <property type="entry name" value="Nonribosomal peptide synthase Pes1"/>
    <property type="match status" value="1"/>
</dbReference>
<dbReference type="InterPro" id="IPR020845">
    <property type="entry name" value="AMP-binding_CS"/>
</dbReference>
<gene>
    <name evidence="5" type="ORF">SAMD00023353_2500680</name>
</gene>
<dbReference type="Pfam" id="PF00668">
    <property type="entry name" value="Condensation"/>
    <property type="match status" value="4"/>
</dbReference>
<dbReference type="GO" id="GO:0031177">
    <property type="term" value="F:phosphopantetheine binding"/>
    <property type="evidence" value="ECO:0007669"/>
    <property type="project" value="InterPro"/>
</dbReference>
<dbReference type="InterPro" id="IPR042099">
    <property type="entry name" value="ANL_N_sf"/>
</dbReference>
<dbReference type="Gene3D" id="1.10.1200.10">
    <property type="entry name" value="ACP-like"/>
    <property type="match status" value="3"/>
</dbReference>
<evidence type="ECO:0000256" key="3">
    <source>
        <dbReference type="ARBA" id="ARBA00022598"/>
    </source>
</evidence>
<dbReference type="PROSITE" id="PS00455">
    <property type="entry name" value="AMP_BINDING"/>
    <property type="match status" value="1"/>
</dbReference>
<dbReference type="InterPro" id="IPR023213">
    <property type="entry name" value="CAT-like_dom_sf"/>
</dbReference>
<dbReference type="CDD" id="cd05918">
    <property type="entry name" value="A_NRPS_SidN3_like"/>
    <property type="match status" value="2"/>
</dbReference>
<keyword evidence="3" id="KW-0436">Ligase</keyword>
<dbReference type="InterPro" id="IPR009081">
    <property type="entry name" value="PP-bd_ACP"/>
</dbReference>
<dbReference type="InterPro" id="IPR010071">
    <property type="entry name" value="AA_adenyl_dom"/>
</dbReference>
<dbReference type="FunFam" id="3.40.50.12780:FF:000014">
    <property type="entry name" value="Nonribosomal peptide synthetase 1"/>
    <property type="match status" value="1"/>
</dbReference>
<dbReference type="GO" id="GO:0005737">
    <property type="term" value="C:cytoplasm"/>
    <property type="evidence" value="ECO:0007669"/>
    <property type="project" value="TreeGrafter"/>
</dbReference>
<reference evidence="5" key="1">
    <citation type="submission" date="2016-03" db="EMBL/GenBank/DDBJ databases">
        <title>Draft genome sequence of Rosellinia necatrix.</title>
        <authorList>
            <person name="Kanematsu S."/>
        </authorList>
    </citation>
    <scope>NUCLEOTIDE SEQUENCE [LARGE SCALE GENOMIC DNA]</scope>
    <source>
        <strain evidence="5">W97</strain>
    </source>
</reference>
<dbReference type="SUPFAM" id="SSF52777">
    <property type="entry name" value="CoA-dependent acyltransferases"/>
    <property type="match status" value="8"/>
</dbReference>
<dbReference type="SUPFAM" id="SSF56801">
    <property type="entry name" value="Acetyl-CoA synthetase-like"/>
    <property type="match status" value="2"/>
</dbReference>
<dbReference type="CDD" id="cd19534">
    <property type="entry name" value="E_NRPS"/>
    <property type="match status" value="1"/>
</dbReference>
<dbReference type="STRING" id="77044.A0A1S8A801"/>
<dbReference type="Gene3D" id="3.40.50.12780">
    <property type="entry name" value="N-terminal domain of ligase-like"/>
    <property type="match status" value="2"/>
</dbReference>
<evidence type="ECO:0000313" key="6">
    <source>
        <dbReference type="Proteomes" id="UP000054516"/>
    </source>
</evidence>
<dbReference type="GO" id="GO:0043041">
    <property type="term" value="P:amino acid activation for nonribosomal peptide biosynthetic process"/>
    <property type="evidence" value="ECO:0007669"/>
    <property type="project" value="TreeGrafter"/>
</dbReference>
<dbReference type="PANTHER" id="PTHR45527">
    <property type="entry name" value="NONRIBOSOMAL PEPTIDE SYNTHETASE"/>
    <property type="match status" value="1"/>
</dbReference>
<dbReference type="InterPro" id="IPR020806">
    <property type="entry name" value="PKS_PP-bd"/>
</dbReference>
<dbReference type="CDD" id="cd19542">
    <property type="entry name" value="CT_NRPS-like"/>
    <property type="match status" value="1"/>
</dbReference>
<evidence type="ECO:0000256" key="1">
    <source>
        <dbReference type="ARBA" id="ARBA00022450"/>
    </source>
</evidence>
<dbReference type="Gene3D" id="3.30.559.30">
    <property type="entry name" value="Nonribosomal peptide synthetase, condensation domain"/>
    <property type="match status" value="4"/>
</dbReference>
<dbReference type="PROSITE" id="PS50075">
    <property type="entry name" value="CARRIER"/>
    <property type="match status" value="3"/>
</dbReference>
<dbReference type="InterPro" id="IPR000873">
    <property type="entry name" value="AMP-dep_synth/lig_dom"/>
</dbReference>
<dbReference type="SUPFAM" id="SSF47336">
    <property type="entry name" value="ACP-like"/>
    <property type="match status" value="3"/>
</dbReference>
<dbReference type="Gene3D" id="3.30.300.30">
    <property type="match status" value="2"/>
</dbReference>
<dbReference type="PROSITE" id="PS00012">
    <property type="entry name" value="PHOSPHOPANTETHEINE"/>
    <property type="match status" value="3"/>
</dbReference>
<dbReference type="Pfam" id="PF00550">
    <property type="entry name" value="PP-binding"/>
    <property type="match status" value="3"/>
</dbReference>
<evidence type="ECO:0000313" key="5">
    <source>
        <dbReference type="EMBL" id="GAW26236.1"/>
    </source>
</evidence>
<dbReference type="InterPro" id="IPR001242">
    <property type="entry name" value="Condensation_dom"/>
</dbReference>
<dbReference type="EMBL" id="DF977470">
    <property type="protein sequence ID" value="GAW26236.1"/>
    <property type="molecule type" value="Genomic_DNA"/>
</dbReference>
<protein>
    <submittedName>
        <fullName evidence="5">Putative HC-toxin synthetase</fullName>
    </submittedName>
</protein>
<organism evidence="5">
    <name type="scientific">Rosellinia necatrix</name>
    <name type="common">White root-rot fungus</name>
    <dbReference type="NCBI Taxonomy" id="77044"/>
    <lineage>
        <taxon>Eukaryota</taxon>
        <taxon>Fungi</taxon>
        <taxon>Dikarya</taxon>
        <taxon>Ascomycota</taxon>
        <taxon>Pezizomycotina</taxon>
        <taxon>Sordariomycetes</taxon>
        <taxon>Xylariomycetidae</taxon>
        <taxon>Xylariales</taxon>
        <taxon>Xylariaceae</taxon>
        <taxon>Rosellinia</taxon>
    </lineage>
</organism>
<dbReference type="OrthoDB" id="416786at2759"/>
<keyword evidence="1" id="KW-0596">Phosphopantetheine</keyword>
<dbReference type="OMA" id="IRHEAIS"/>
<sequence>MENLHPTQTSRPTLQPLSQVGLSPMQQFFVETAMPSAAWHHYNQNVLLRLTEYRKPREIERAISGVLSRHPMLRARFKILPSGSWVQYTVPEAEANFQLEHYTDIPLAEERKQLMMEARKGLNLFDGPVLRAQLFEGDGDTKTSLFIVVHHIVVDLVSWRVIVEELESSLATPSDGDSASQGENALLASSRQSLPFLSWTQLQWQASQKLHPAQILPELPHVPDSDISFWGINPSENVYADVKELRMTLDPSTTRKLLFDCHQALRTEPVDVLIASILVSLRRAFPQREPPPIFNEGHGREPWDDSLDVSRTVGWFTTVTPIYAEVDPEDVVDVVRRVKDFRKATPSKGFDYFSSKYLTKPGKAAFQNHLPAEILFNYEGRYQSLEKEGALLKPDSWEAGEELADMGQQLQRFCLFELSAAIMSDGQLHFTSAYNTRARYQDDIVLWLDRFLPEVIAETITSLTEAQAQFTLSDVGRGDVVDYSEVETLNDLVTQAPAIQSMENIESISYGSPMQNSLALSQSRANSDAYEIDFTWEVSANSDARISSPINAERLALAWRETTVSHVTLRTVFFEASTITGSEMLHQVALRRFDPCCISLRAEDRRGALDMIAEFPTYREQGLFPDMRPPHRFIICSTMDGQCFIRLQINHIVFDGMSVTPLLSSLAQAYQSLELNEQRVSATRAPFTDFIKYIRGPELRKNSIAYWKSYLSNAKPCIFPSLTDTSIPASSEDKSARRGSVSVPLSVNLTQLREIAGKLQVTLPTIVHLAWALVLRLYTGERSVLFGYLSSGRDAPIDGIEDAVGPFLAMFICAVDFSEDRATSLVDILGKIQLASAQSVSHQACSLAEIQATLNLPGNPSLFNSGITFESKLSKKAQMSKKLPILFDAISERDPTEFDMSLFVKLDDHEQSISMHLDYLLLAIGNEHAKNIVASIDHMLTELVRDPHRHADELCGISAHDLKTLWDWNGPLISPLDKCAHDIFAERVLAYPDREAIFSWDGIMTYKQLDAVSTRLGKHLVELGVGPEKMIPVCFEKSMWAVVAILAIIKAGGCFVLMDPAHPISRIWGLIDELDSSVLVCSPLTNESKRFEEVIKSEGRSISAVKVDLAYVESLPEYSVPPGTPISDVRPENLVYAVFTSGTTGKPKGTLITHRALATGLKEHADATGMGMMGPETRSLQFASFSFDAAIGDVFTTIEVGGCLCILSEEQRSPADTTAFIAKSRANWTGITPSFASLLDPAAVPTLKAVCLAGEPLPASQVDAWVDHVSLINMYGPTECTIACVANSEVTRQTGASNIGRGYRATTWIVDENDHDRLRPIGTIGELLIEGPVLARGYLNRPEKTAEVFIDSPLWLQSKRPESKLYKTGDLVRYNSDGTINFIGRKDTQIKINGQRVEVGEIESVLSSNIERSEATIIVELLKRSGMGESDLLVAFICSSSKTEDLDERRAANPEDIISASESSLAKFRSLVAKILHPQSSLSTLPRYMIPQAYIPLDRVPLSVSGKTDRRSLQNASAQLSRAELVAFTSGITSAVEDNLETSTQTLLAKLWRKVLKVEVKGKQSNFIHLGGDSLNAMALRAEALRAGFKLSVAEIFANADLADMAELLVSSPSFTDISSPFGSSTPSTPPNQLPEAKPFSLLPTVGLQPTDDLLDDVSRECGISPEQVDDIFPCTPMQEGLMALSSSKSREGAYALHAAFKLPADIDIGKFIRAWEITTTEYPICRSRIVPRPQGGLVVVARATPDVYHESGEYLKGHLAQQRKITFAYGAPLFRLGIFHEKEQDSKYLVLNAHHAVYDGWSIRLIWESALAHYVDKTLWSEQSPSFQTFVRELSHQNHGASETYWKNTLLEQDQDGFKFPVAPGSHLPVASSSKAFSFKYDSKATRSLGITPSELLNATWAITLSQYSASSSVAFGVTLSGRDISLPGADRIVGPTITTVPRNINIRKEQSIPDFLRDVRQAAAGALPHQHLGLQRISGLSPTTRKACDFTSLLIVTPSSVISSSSMESLGIIPVPIEAADFHPYPIALECRPENETLEIEVAFDPKCIDSLTVEHMMEQFNHVLQRINQRSTAETVESLYTNVSPSHLEVMIGWNSKAQDVLQSPNSGFVHQLVVEKARTQPSSVAIEARGENLTYEQLDQLSETLSSQILRANAKGQHSTFVGLYLDKSVAALVSMLAILKSGLAFMPLSPSQPIARVKSLLEAAGAMLTLTSPDRLEALSSSLPECSILSVDLKSLSQGPISANANPTTYDSSSPAYLLYTSGTTGKPKGVVIDHGAWLNAITSQSAFFSLSRKTRMLQFSNFTFDVSLFEIFCTLALGGCVCIPSEAERMNDLDGFVQSMSINSLSLTPTVARLLNADEMRNVDLVVFAGEALTQADIDSWTRPGRRLVNAYGPTEACIYATARDISESGLMKKATNIGRPLGTDAWVVSPYTDTLCPIGGVGELCIGGNQLARGYHGDSETTKKAFTDHILANIPHWEHRRRLYRTGDLVRLESDGTVDFLGRRDAQVKLRGQRISLAEIEEHVQECMKTNVKFRHATVQLYKGASTTPGVSIEPSLVAFLVMDIEFDHKVDGVGCTYMSTSEDAEVSNLTTDLRKNLRSALPDYMVPSIFIALERLPTNASGKLDRQFIEQCLQGFKPASRNRASLNSTPLTPPQEVMKEWWVRVLGIEPESISTDSDFFAFGGNSLSGIKLVSLARSCGQALSYENVLLNPVLSDMAACVTTAVTKSGAASLKAQRMKPFGLLSNDDTKAVFEDTLPQYGIDPKDVEDIYPAIPFQEAAIALAARDRNIYIMILTMKVPAADLELLQESWASAFAEFELLRARIIPKPRHDGSYQILMKNRSLVWNEMPSVEAFVDHVYDSQDYGQPLVRIGLVKPQDENGAVTVLFGASHAVYDGYSLSMMWPKLFPASLPIADTTEPPRPTPFKEFINYQMGLDVEKAKSYWRKRLTGFSSTRFPPPPPPSEKHHVTALRKSVHHRFRVPAAKESGGLGATPAVIAQAAWALTVSHLTANRDTLFRIILTGRDVAAEAVPGIETVAGPTATIVPCRAAVDYDASVASMISGLKRDNLEAARAAHLGLERISRLGGDCRRACEMVSNFNFNFHAATEEPGAAAREEDEGALYRPKMVVGPDGFSSNCLMAELTPLAGSTDLLVAVNYDPAYVGEAQAPEIMDVFVGILARLFAADPATPVREISTMRDTPWMSAAAAAGLPQCQGAADKRMSAHDDEPLSATEKLLAGAWRKVLASDGNDEEEEGPALRRSTDFFADLGGNSLAATRLRAELRRAGLALRVPEMFSHPTLGAMAGALLPSGR</sequence>
<dbReference type="NCBIfam" id="TIGR01733">
    <property type="entry name" value="AA-adenyl-dom"/>
    <property type="match status" value="2"/>
</dbReference>
<dbReference type="SMART" id="SM00823">
    <property type="entry name" value="PKS_PP"/>
    <property type="match status" value="3"/>
</dbReference>
<dbReference type="Proteomes" id="UP000054516">
    <property type="component" value="Unassembled WGS sequence"/>
</dbReference>
<dbReference type="GO" id="GO:0044550">
    <property type="term" value="P:secondary metabolite biosynthetic process"/>
    <property type="evidence" value="ECO:0007669"/>
    <property type="project" value="TreeGrafter"/>
</dbReference>
<evidence type="ECO:0000259" key="4">
    <source>
        <dbReference type="PROSITE" id="PS50075"/>
    </source>
</evidence>
<dbReference type="Pfam" id="PF00501">
    <property type="entry name" value="AMP-binding"/>
    <property type="match status" value="2"/>
</dbReference>
<accession>A0A1S8A801</accession>
<keyword evidence="2" id="KW-0597">Phosphoprotein</keyword>
<evidence type="ECO:0000256" key="2">
    <source>
        <dbReference type="ARBA" id="ARBA00022553"/>
    </source>
</evidence>
<dbReference type="PANTHER" id="PTHR45527:SF16">
    <property type="entry name" value="NONRIBOSOMAL PEPTIDE SYNTHASE ATNA-RELATED"/>
    <property type="match status" value="1"/>
</dbReference>